<dbReference type="OMA" id="DCHANDI"/>
<sequence length="751" mass="86529">WGNEMWLSHGSEHSAGVATLKNNFSGSILHTDCDTLGHYICSVIEWLNNTFIVVNIHGYNNITENNKLFESLEDRITFWLSKYPDSIILIGGDFNIALDNTIDRWPPKQQTSFSANLKNFMEKFNVVDIWREKFPDDKIFKWSNKIGSRQSRIDFWLISKCINKDNIAVNILATTLTDHRAIRISIQIYTPDNTPYKCAYWKLNNSLLKHEVVKTHINKLIIFYWNKANKEGSFCNNWELFKFEIGKFLRHYGSQISKLKKAEEEKVISKITSYYLKCPEEVSEEDTLSLIDNQNKLDALHKHKAEGAFIRSRKRWLEEGEQNSAYFFRLEKYRSKINSIWQLNINDIISNNPKEIATFCAKFYSNLYSSKYNKEISVSFLNIKNLQTIDVEDKNYCDSPFTVEEISKCINALKANKSPGTGVLTGLTYRAYCLSCGRSLKKRPLTLTRILTTLTQGLITLIPKPNKDPLFIVLDTVIDETQSGFMRNRHISNNIRLVLDLLDYSYLVLDESFILCPFFCNAVKTLYSNCNSAIKLPNGTTPRFDLKRGIRQGCPVSPYLFLLCSQILTTHISNSTVQGISIANKELIISQLADDTTLFLRNANQIPLALEVINSFSKASGLFLHLKKCELLPIKDCHANDICSIPVKQEVSYLGILISKDQKLRCSFNLIPIIQKTKNKLNQWLQRDLSLRGRVLITKAEGLSRLTYAAFPLHLDNKIYRDIDRMLLNVIWKNHTHYIKKTVIMNNYESG</sequence>
<dbReference type="InterPro" id="IPR036691">
    <property type="entry name" value="Endo/exonu/phosph_ase_sf"/>
</dbReference>
<protein>
    <recommendedName>
        <fullName evidence="1">Reverse transcriptase domain-containing protein</fullName>
    </recommendedName>
</protein>
<dbReference type="AlphaFoldDB" id="A0A087Y551"/>
<dbReference type="PANTHER" id="PTHR31635">
    <property type="entry name" value="REVERSE TRANSCRIPTASE DOMAIN-CONTAINING PROTEIN-RELATED"/>
    <property type="match status" value="1"/>
</dbReference>
<dbReference type="InterPro" id="IPR000477">
    <property type="entry name" value="RT_dom"/>
</dbReference>
<reference evidence="3" key="1">
    <citation type="submission" date="2013-10" db="EMBL/GenBank/DDBJ databases">
        <authorList>
            <person name="Schartl M."/>
            <person name="Warren W."/>
        </authorList>
    </citation>
    <scope>NUCLEOTIDE SEQUENCE [LARGE SCALE GENOMIC DNA]</scope>
    <source>
        <strain evidence="3">female</strain>
    </source>
</reference>
<evidence type="ECO:0000259" key="1">
    <source>
        <dbReference type="Pfam" id="PF00078"/>
    </source>
</evidence>
<reference evidence="2" key="2">
    <citation type="submission" date="2025-08" db="UniProtKB">
        <authorList>
            <consortium name="Ensembl"/>
        </authorList>
    </citation>
    <scope>IDENTIFICATION</scope>
</reference>
<dbReference type="InterPro" id="IPR043502">
    <property type="entry name" value="DNA/RNA_pol_sf"/>
</dbReference>
<dbReference type="STRING" id="48698.ENSPFOP00000013154"/>
<dbReference type="EMBL" id="AYCK01013644">
    <property type="status" value="NOT_ANNOTATED_CDS"/>
    <property type="molecule type" value="Genomic_DNA"/>
</dbReference>
<dbReference type="SUPFAM" id="SSF56672">
    <property type="entry name" value="DNA/RNA polymerases"/>
    <property type="match status" value="1"/>
</dbReference>
<dbReference type="Gene3D" id="3.60.10.10">
    <property type="entry name" value="Endonuclease/exonuclease/phosphatase"/>
    <property type="match status" value="1"/>
</dbReference>
<dbReference type="EMBL" id="AYCK01013643">
    <property type="status" value="NOT_ANNOTATED_CDS"/>
    <property type="molecule type" value="Genomic_DNA"/>
</dbReference>
<dbReference type="SUPFAM" id="SSF56219">
    <property type="entry name" value="DNase I-like"/>
    <property type="match status" value="1"/>
</dbReference>
<organism evidence="2 3">
    <name type="scientific">Poecilia formosa</name>
    <name type="common">Amazon molly</name>
    <name type="synonym">Limia formosa</name>
    <dbReference type="NCBI Taxonomy" id="48698"/>
    <lineage>
        <taxon>Eukaryota</taxon>
        <taxon>Metazoa</taxon>
        <taxon>Chordata</taxon>
        <taxon>Craniata</taxon>
        <taxon>Vertebrata</taxon>
        <taxon>Euteleostomi</taxon>
        <taxon>Actinopterygii</taxon>
        <taxon>Neopterygii</taxon>
        <taxon>Teleostei</taxon>
        <taxon>Neoteleostei</taxon>
        <taxon>Acanthomorphata</taxon>
        <taxon>Ovalentaria</taxon>
        <taxon>Atherinomorphae</taxon>
        <taxon>Cyprinodontiformes</taxon>
        <taxon>Poeciliidae</taxon>
        <taxon>Poeciliinae</taxon>
        <taxon>Poecilia</taxon>
    </lineage>
</organism>
<dbReference type="Pfam" id="PF00078">
    <property type="entry name" value="RVT_1"/>
    <property type="match status" value="1"/>
</dbReference>
<dbReference type="GeneTree" id="ENSGT00940000163737"/>
<dbReference type="PANTHER" id="PTHR31635:SF196">
    <property type="entry name" value="REVERSE TRANSCRIPTASE DOMAIN-CONTAINING PROTEIN-RELATED"/>
    <property type="match status" value="1"/>
</dbReference>
<dbReference type="Ensembl" id="ENSPFOT00000013172.2">
    <property type="protein sequence ID" value="ENSPFOP00000013154.2"/>
    <property type="gene ID" value="ENSPFOG00000013154.2"/>
</dbReference>
<evidence type="ECO:0000313" key="3">
    <source>
        <dbReference type="Proteomes" id="UP000028760"/>
    </source>
</evidence>
<accession>A0A087Y551</accession>
<name>A0A087Y551_POEFO</name>
<dbReference type="Proteomes" id="UP000028760">
    <property type="component" value="Unassembled WGS sequence"/>
</dbReference>
<feature type="domain" description="Reverse transcriptase" evidence="1">
    <location>
        <begin position="521"/>
        <end position="656"/>
    </location>
</feature>
<reference evidence="2" key="3">
    <citation type="submission" date="2025-09" db="UniProtKB">
        <authorList>
            <consortium name="Ensembl"/>
        </authorList>
    </citation>
    <scope>IDENTIFICATION</scope>
</reference>
<evidence type="ECO:0000313" key="2">
    <source>
        <dbReference type="Ensembl" id="ENSPFOP00000013154.2"/>
    </source>
</evidence>
<dbReference type="eggNOG" id="KOG1075">
    <property type="taxonomic scope" value="Eukaryota"/>
</dbReference>
<keyword evidence="3" id="KW-1185">Reference proteome</keyword>
<proteinExistence type="predicted"/>